<dbReference type="Gene3D" id="1.10.1520.10">
    <property type="entry name" value="Ribonuclease III domain"/>
    <property type="match status" value="1"/>
</dbReference>
<dbReference type="GO" id="GO:0006364">
    <property type="term" value="P:rRNA processing"/>
    <property type="evidence" value="ECO:0007669"/>
    <property type="project" value="UniProtKB-UniRule"/>
</dbReference>
<gene>
    <name evidence="9" type="primary">rnc</name>
    <name evidence="13" type="ORF">A2903_02740</name>
</gene>
<dbReference type="InterPro" id="IPR000999">
    <property type="entry name" value="RNase_III_dom"/>
</dbReference>
<dbReference type="PANTHER" id="PTHR11207">
    <property type="entry name" value="RIBONUCLEASE III"/>
    <property type="match status" value="1"/>
</dbReference>
<evidence type="ECO:0000256" key="3">
    <source>
        <dbReference type="ARBA" id="ARBA00022552"/>
    </source>
</evidence>
<feature type="binding site" evidence="9">
    <location>
        <position position="124"/>
    </location>
    <ligand>
        <name>Mg(2+)</name>
        <dbReference type="ChEBI" id="CHEBI:18420"/>
    </ligand>
</feature>
<dbReference type="Proteomes" id="UP000178184">
    <property type="component" value="Unassembled WGS sequence"/>
</dbReference>
<keyword evidence="8 9" id="KW-0694">RNA-binding</keyword>
<comment type="subunit">
    <text evidence="9">Homodimer.</text>
</comment>
<feature type="domain" description="DRBM" evidence="11">
    <location>
        <begin position="165"/>
        <end position="234"/>
    </location>
</feature>
<sequence length="236" mass="26742">MQKNSMVDFTKFEKSIGVSFKNKDLLTQAYVHRSYLNENTKLGIGHNERLEFLGDAVIELIVTDFLYKTYPDCAEGELTAYRSALVNANIIGEVATNLKMNEYLLLSKGETRDIGKARTYILANTFEAVVGAIYEDQGYENAKVFVEKNLCIHINEIVKNKLWRDAKSLIQEKSQEHMSFTPVYKVISETGPDHDKHFTVGIFLGNERVAEGKGHSKQEAEQNAARGALEKKNWLD</sequence>
<comment type="cofactor">
    <cofactor evidence="9">
        <name>Mg(2+)</name>
        <dbReference type="ChEBI" id="CHEBI:18420"/>
    </cofactor>
</comment>
<keyword evidence="4 9" id="KW-0507">mRNA processing</keyword>
<dbReference type="SUPFAM" id="SSF54768">
    <property type="entry name" value="dsRNA-binding domain-like"/>
    <property type="match status" value="1"/>
</dbReference>
<evidence type="ECO:0000256" key="10">
    <source>
        <dbReference type="SAM" id="MobiDB-lite"/>
    </source>
</evidence>
<feature type="binding site" evidence="9">
    <location>
        <position position="127"/>
    </location>
    <ligand>
        <name>Mg(2+)</name>
        <dbReference type="ChEBI" id="CHEBI:18420"/>
    </ligand>
</feature>
<keyword evidence="9" id="KW-0963">Cytoplasm</keyword>
<dbReference type="STRING" id="1801764.A2903_02740"/>
<evidence type="ECO:0000256" key="5">
    <source>
        <dbReference type="ARBA" id="ARBA00022722"/>
    </source>
</evidence>
<evidence type="ECO:0000256" key="4">
    <source>
        <dbReference type="ARBA" id="ARBA00022664"/>
    </source>
</evidence>
<reference evidence="13 14" key="1">
    <citation type="journal article" date="2016" name="Nat. Commun.">
        <title>Thousands of microbial genomes shed light on interconnected biogeochemical processes in an aquifer system.</title>
        <authorList>
            <person name="Anantharaman K."/>
            <person name="Brown C.T."/>
            <person name="Hug L.A."/>
            <person name="Sharon I."/>
            <person name="Castelle C.J."/>
            <person name="Probst A.J."/>
            <person name="Thomas B.C."/>
            <person name="Singh A."/>
            <person name="Wilkins M.J."/>
            <person name="Karaoz U."/>
            <person name="Brodie E.L."/>
            <person name="Williams K.H."/>
            <person name="Hubbard S.S."/>
            <person name="Banfield J.F."/>
        </authorList>
    </citation>
    <scope>NUCLEOTIDE SEQUENCE [LARGE SCALE GENOMIC DNA]</scope>
</reference>
<evidence type="ECO:0000256" key="8">
    <source>
        <dbReference type="ARBA" id="ARBA00022884"/>
    </source>
</evidence>
<dbReference type="InterPro" id="IPR014720">
    <property type="entry name" value="dsRBD_dom"/>
</dbReference>
<evidence type="ECO:0000256" key="7">
    <source>
        <dbReference type="ARBA" id="ARBA00022801"/>
    </source>
</evidence>
<dbReference type="SMART" id="SM00358">
    <property type="entry name" value="DSRM"/>
    <property type="match status" value="1"/>
</dbReference>
<dbReference type="Gene3D" id="3.30.160.20">
    <property type="match status" value="1"/>
</dbReference>
<dbReference type="HAMAP" id="MF_00104">
    <property type="entry name" value="RNase_III"/>
    <property type="match status" value="1"/>
</dbReference>
<dbReference type="NCBIfam" id="TIGR02191">
    <property type="entry name" value="RNaseIII"/>
    <property type="match status" value="1"/>
</dbReference>
<dbReference type="GO" id="GO:0003725">
    <property type="term" value="F:double-stranded RNA binding"/>
    <property type="evidence" value="ECO:0007669"/>
    <property type="project" value="TreeGrafter"/>
</dbReference>
<keyword evidence="6 9" id="KW-0255">Endonuclease</keyword>
<proteinExistence type="inferred from homology"/>
<dbReference type="SUPFAM" id="SSF69065">
    <property type="entry name" value="RNase III domain-like"/>
    <property type="match status" value="1"/>
</dbReference>
<keyword evidence="3 9" id="KW-0698">rRNA processing</keyword>
<evidence type="ECO:0000256" key="2">
    <source>
        <dbReference type="ARBA" id="ARBA00010183"/>
    </source>
</evidence>
<keyword evidence="9" id="KW-0699">rRNA-binding</keyword>
<keyword evidence="7 9" id="KW-0378">Hydrolase</keyword>
<dbReference type="GO" id="GO:0046872">
    <property type="term" value="F:metal ion binding"/>
    <property type="evidence" value="ECO:0007669"/>
    <property type="project" value="UniProtKB-KW"/>
</dbReference>
<dbReference type="PROSITE" id="PS50142">
    <property type="entry name" value="RNASE_3_2"/>
    <property type="match status" value="1"/>
</dbReference>
<dbReference type="FunFam" id="1.10.1520.10:FF:000001">
    <property type="entry name" value="Ribonuclease 3"/>
    <property type="match status" value="1"/>
</dbReference>
<comment type="caution">
    <text evidence="13">The sequence shown here is derived from an EMBL/GenBank/DDBJ whole genome shotgun (WGS) entry which is preliminary data.</text>
</comment>
<comment type="subcellular location">
    <subcellularLocation>
        <location evidence="9">Cytoplasm</location>
    </subcellularLocation>
</comment>
<dbReference type="CDD" id="cd00593">
    <property type="entry name" value="RIBOc"/>
    <property type="match status" value="1"/>
</dbReference>
<keyword evidence="9" id="KW-0479">Metal-binding</keyword>
<keyword evidence="9" id="KW-0819">tRNA processing</keyword>
<evidence type="ECO:0000256" key="1">
    <source>
        <dbReference type="ARBA" id="ARBA00000109"/>
    </source>
</evidence>
<comment type="catalytic activity">
    <reaction evidence="1 9">
        <text>Endonucleolytic cleavage to 5'-phosphomonoester.</text>
        <dbReference type="EC" id="3.1.26.3"/>
    </reaction>
</comment>
<evidence type="ECO:0000259" key="11">
    <source>
        <dbReference type="PROSITE" id="PS50137"/>
    </source>
</evidence>
<dbReference type="GO" id="GO:0008033">
    <property type="term" value="P:tRNA processing"/>
    <property type="evidence" value="ECO:0007669"/>
    <property type="project" value="UniProtKB-KW"/>
</dbReference>
<dbReference type="Pfam" id="PF00035">
    <property type="entry name" value="dsrm"/>
    <property type="match status" value="1"/>
</dbReference>
<feature type="domain" description="RNase III" evidence="12">
    <location>
        <begin position="9"/>
        <end position="138"/>
    </location>
</feature>
<dbReference type="InterPro" id="IPR011907">
    <property type="entry name" value="RNase_III"/>
</dbReference>
<keyword evidence="5 9" id="KW-0540">Nuclease</keyword>
<accession>A0A1F6WN19</accession>
<dbReference type="EC" id="3.1.26.3" evidence="9"/>
<dbReference type="GO" id="GO:0010468">
    <property type="term" value="P:regulation of gene expression"/>
    <property type="evidence" value="ECO:0007669"/>
    <property type="project" value="TreeGrafter"/>
</dbReference>
<dbReference type="Pfam" id="PF14622">
    <property type="entry name" value="Ribonucleas_3_3"/>
    <property type="match status" value="1"/>
</dbReference>
<dbReference type="CDD" id="cd10845">
    <property type="entry name" value="DSRM_RNAse_III_family"/>
    <property type="match status" value="1"/>
</dbReference>
<dbReference type="GO" id="GO:0004525">
    <property type="term" value="F:ribonuclease III activity"/>
    <property type="evidence" value="ECO:0007669"/>
    <property type="project" value="UniProtKB-UniRule"/>
</dbReference>
<feature type="active site" evidence="9">
    <location>
        <position position="127"/>
    </location>
</feature>
<evidence type="ECO:0000256" key="9">
    <source>
        <dbReference type="HAMAP-Rule" id="MF_00104"/>
    </source>
</evidence>
<feature type="active site" evidence="9">
    <location>
        <position position="55"/>
    </location>
</feature>
<evidence type="ECO:0000256" key="6">
    <source>
        <dbReference type="ARBA" id="ARBA00022759"/>
    </source>
</evidence>
<dbReference type="GO" id="GO:0005737">
    <property type="term" value="C:cytoplasm"/>
    <property type="evidence" value="ECO:0007669"/>
    <property type="project" value="UniProtKB-SubCell"/>
</dbReference>
<comment type="function">
    <text evidence="9">Digests double-stranded RNA. Involved in the processing of primary rRNA transcript to yield the immediate precursors to the large and small rRNAs (23S and 16S). Processes some mRNAs, and tRNAs when they are encoded in the rRNA operon. Processes pre-crRNA and tracrRNA of type II CRISPR loci if present in the organism.</text>
</comment>
<organism evidence="13 14">
    <name type="scientific">Candidatus Nomurabacteria bacterium RIFCSPLOWO2_01_FULL_33_17</name>
    <dbReference type="NCBI Taxonomy" id="1801764"/>
    <lineage>
        <taxon>Bacteria</taxon>
        <taxon>Candidatus Nomuraibacteriota</taxon>
    </lineage>
</organism>
<feature type="binding site" evidence="9">
    <location>
        <position position="51"/>
    </location>
    <ligand>
        <name>Mg(2+)</name>
        <dbReference type="ChEBI" id="CHEBI:18420"/>
    </ligand>
</feature>
<dbReference type="GO" id="GO:0006397">
    <property type="term" value="P:mRNA processing"/>
    <property type="evidence" value="ECO:0007669"/>
    <property type="project" value="UniProtKB-UniRule"/>
</dbReference>
<feature type="region of interest" description="Disordered" evidence="10">
    <location>
        <begin position="212"/>
        <end position="236"/>
    </location>
</feature>
<dbReference type="InterPro" id="IPR036389">
    <property type="entry name" value="RNase_III_sf"/>
</dbReference>
<evidence type="ECO:0000259" key="12">
    <source>
        <dbReference type="PROSITE" id="PS50142"/>
    </source>
</evidence>
<evidence type="ECO:0000313" key="13">
    <source>
        <dbReference type="EMBL" id="OGI83268.1"/>
    </source>
</evidence>
<dbReference type="PROSITE" id="PS00517">
    <property type="entry name" value="RNASE_3_1"/>
    <property type="match status" value="1"/>
</dbReference>
<dbReference type="SMART" id="SM00535">
    <property type="entry name" value="RIBOc"/>
    <property type="match status" value="1"/>
</dbReference>
<name>A0A1F6WN19_9BACT</name>
<dbReference type="PROSITE" id="PS50137">
    <property type="entry name" value="DS_RBD"/>
    <property type="match status" value="1"/>
</dbReference>
<keyword evidence="9" id="KW-0460">Magnesium</keyword>
<comment type="similarity">
    <text evidence="2">Belongs to the ribonuclease III family.</text>
</comment>
<evidence type="ECO:0000313" key="14">
    <source>
        <dbReference type="Proteomes" id="UP000178184"/>
    </source>
</evidence>
<dbReference type="PANTHER" id="PTHR11207:SF0">
    <property type="entry name" value="RIBONUCLEASE 3"/>
    <property type="match status" value="1"/>
</dbReference>
<dbReference type="GO" id="GO:0019843">
    <property type="term" value="F:rRNA binding"/>
    <property type="evidence" value="ECO:0007669"/>
    <property type="project" value="UniProtKB-KW"/>
</dbReference>
<protein>
    <recommendedName>
        <fullName evidence="9">Ribonuclease 3</fullName>
        <ecNumber evidence="9">3.1.26.3</ecNumber>
    </recommendedName>
    <alternativeName>
        <fullName evidence="9">Ribonuclease III</fullName>
        <shortName evidence="9">RNase III</shortName>
    </alternativeName>
</protein>
<dbReference type="EMBL" id="MFUO01000031">
    <property type="protein sequence ID" value="OGI83268.1"/>
    <property type="molecule type" value="Genomic_DNA"/>
</dbReference>
<dbReference type="AlphaFoldDB" id="A0A1F6WN19"/>